<dbReference type="PANTHER" id="PTHR23354">
    <property type="entry name" value="NUCLEOLAR PROTEIN 7/ESTROGEN RECEPTOR COACTIVATOR-RELATED"/>
    <property type="match status" value="1"/>
</dbReference>
<evidence type="ECO:0000259" key="6">
    <source>
        <dbReference type="Pfam" id="PF07534"/>
    </source>
</evidence>
<sequence>MPLSWSRYNKPRPLKIDKRWLRVKKQTEGMKEKAPNREKRVWQTLEWNGARHRPCLIPMQNRNVTRGLSQHQFRSLMFRVHRQRCMRERRWRTRGRKMATEEVERKTSTDSQSQALSRQEDDDVTINSNNQNNEIGQEMASSPDDLMAMLTGETPFRPRPPALSQCSVMSLDAFLGDTAYFLHFRVVSNSGQRYTYTPVNSMGGIDIPGETGGGKTGSPPAQRVKTFFCFVVPEINLEKVVSFLSLHHPQGSAHLGSPSDKQRWTDSHFDVIHGPRSEGDELSFCEDHFKPDSWEVYSLSDLHKYRHVISLMEVEENLPLPAMSDDSLLLTNNHLRKLLIHLPSQAIGHDMQLVYSTFCHGISLRTMYRKMLAFGDTPVLLVVRDDCNKVCKTQFVKLMLWSTQNTHGRICGCVRDFYLKCT</sequence>
<dbReference type="Proteomes" id="UP001174909">
    <property type="component" value="Unassembled WGS sequence"/>
</dbReference>
<dbReference type="AlphaFoldDB" id="A0AA35U311"/>
<keyword evidence="3" id="KW-0496">Mitochondrion</keyword>
<feature type="region of interest" description="Disordered" evidence="5">
    <location>
        <begin position="93"/>
        <end position="141"/>
    </location>
</feature>
<evidence type="ECO:0000256" key="3">
    <source>
        <dbReference type="ARBA" id="ARBA00023128"/>
    </source>
</evidence>
<dbReference type="GO" id="GO:0005634">
    <property type="term" value="C:nucleus"/>
    <property type="evidence" value="ECO:0007669"/>
    <property type="project" value="TreeGrafter"/>
</dbReference>
<dbReference type="GO" id="GO:0006979">
    <property type="term" value="P:response to oxidative stress"/>
    <property type="evidence" value="ECO:0007669"/>
    <property type="project" value="TreeGrafter"/>
</dbReference>
<evidence type="ECO:0000256" key="4">
    <source>
        <dbReference type="ARBA" id="ARBA00040604"/>
    </source>
</evidence>
<proteinExistence type="inferred from homology"/>
<comment type="subcellular location">
    <subcellularLocation>
        <location evidence="1">Mitochondrion</location>
    </subcellularLocation>
</comment>
<evidence type="ECO:0000256" key="2">
    <source>
        <dbReference type="ARBA" id="ARBA00009540"/>
    </source>
</evidence>
<feature type="domain" description="TLDc" evidence="6">
    <location>
        <begin position="324"/>
        <end position="390"/>
    </location>
</feature>
<keyword evidence="8" id="KW-1185">Reference proteome</keyword>
<protein>
    <recommendedName>
        <fullName evidence="4">Oxidation resistance protein 1</fullName>
    </recommendedName>
</protein>
<comment type="caution">
    <text evidence="7">The sequence shown here is derived from an EMBL/GenBank/DDBJ whole genome shotgun (WGS) entry which is preliminary data.</text>
</comment>
<name>A0AA35U311_GEOBA</name>
<keyword evidence="7" id="KW-0675">Receptor</keyword>
<organism evidence="7 8">
    <name type="scientific">Geodia barretti</name>
    <name type="common">Barrett's horny sponge</name>
    <dbReference type="NCBI Taxonomy" id="519541"/>
    <lineage>
        <taxon>Eukaryota</taxon>
        <taxon>Metazoa</taxon>
        <taxon>Porifera</taxon>
        <taxon>Demospongiae</taxon>
        <taxon>Heteroscleromorpha</taxon>
        <taxon>Tetractinellida</taxon>
        <taxon>Astrophorina</taxon>
        <taxon>Geodiidae</taxon>
        <taxon>Geodia</taxon>
    </lineage>
</organism>
<dbReference type="GO" id="GO:0005739">
    <property type="term" value="C:mitochondrion"/>
    <property type="evidence" value="ECO:0007669"/>
    <property type="project" value="UniProtKB-SubCell"/>
</dbReference>
<gene>
    <name evidence="7" type="ORF">GBAR_LOCUS31472</name>
</gene>
<dbReference type="InterPro" id="IPR006571">
    <property type="entry name" value="TLDc_dom"/>
</dbReference>
<reference evidence="7" key="1">
    <citation type="submission" date="2023-03" db="EMBL/GenBank/DDBJ databases">
        <authorList>
            <person name="Steffen K."/>
            <person name="Cardenas P."/>
        </authorList>
    </citation>
    <scope>NUCLEOTIDE SEQUENCE</scope>
</reference>
<accession>A0AA35U311</accession>
<feature type="compositionally biased region" description="Basic and acidic residues" evidence="5">
    <location>
        <begin position="98"/>
        <end position="108"/>
    </location>
</feature>
<comment type="similarity">
    <text evidence="2">Belongs to the OXR1 family.</text>
</comment>
<evidence type="ECO:0000313" key="7">
    <source>
        <dbReference type="EMBL" id="CAI8057787.1"/>
    </source>
</evidence>
<evidence type="ECO:0000256" key="5">
    <source>
        <dbReference type="SAM" id="MobiDB-lite"/>
    </source>
</evidence>
<evidence type="ECO:0000256" key="1">
    <source>
        <dbReference type="ARBA" id="ARBA00004173"/>
    </source>
</evidence>
<dbReference type="PANTHER" id="PTHR23354:SF62">
    <property type="entry name" value="MUSTARD, ISOFORM V"/>
    <property type="match status" value="1"/>
</dbReference>
<dbReference type="EMBL" id="CASHTH010004477">
    <property type="protein sequence ID" value="CAI8057787.1"/>
    <property type="molecule type" value="Genomic_DNA"/>
</dbReference>
<feature type="compositionally biased region" description="Polar residues" evidence="5">
    <location>
        <begin position="125"/>
        <end position="135"/>
    </location>
</feature>
<evidence type="ECO:0000313" key="8">
    <source>
        <dbReference type="Proteomes" id="UP001174909"/>
    </source>
</evidence>
<dbReference type="Pfam" id="PF07534">
    <property type="entry name" value="TLD"/>
    <property type="match status" value="1"/>
</dbReference>